<dbReference type="Proteomes" id="UP000220133">
    <property type="component" value="Chromosome"/>
</dbReference>
<sequence length="238" mass="28336">MARFTMIISITILLLIQFLTDLSAQQKWNTWFRATASYNISNKWQSDLEFQHRRQSTSGSDNPLYSKQLLSIRPWIYYHWKSFLDINLSPFAYYRSFPAINKEAAFAKLPITEYRTSAGFLFKIPIINRLRLTHRSLFEYRIFDESRNTIRAREGIGLKYLYNDKLRFFLQQEYLWNIHGVNRAYFFDQARSSFSVQKGFGQHVAIELGYLFVRKLPLQQAAAHHEHNLVFNTVLHFN</sequence>
<reference evidence="1 2" key="1">
    <citation type="submission" date="2017-10" db="EMBL/GenBank/DDBJ databases">
        <title>Paenichitinophaga pekingensis gen. nov., sp. nov., isolated from activated sludge.</title>
        <authorList>
            <person name="Jin D."/>
            <person name="Kong X."/>
            <person name="Deng Y."/>
            <person name="Bai Z."/>
        </authorList>
    </citation>
    <scope>NUCLEOTIDE SEQUENCE [LARGE SCALE GENOMIC DNA]</scope>
    <source>
        <strain evidence="1 2">13</strain>
    </source>
</reference>
<dbReference type="RefSeq" id="WP_098192097.1">
    <property type="nucleotide sequence ID" value="NZ_CP023777.1"/>
</dbReference>
<dbReference type="EMBL" id="CP023777">
    <property type="protein sequence ID" value="ATL45707.1"/>
    <property type="molecule type" value="Genomic_DNA"/>
</dbReference>
<evidence type="ECO:0000313" key="1">
    <source>
        <dbReference type="EMBL" id="ATL45707.1"/>
    </source>
</evidence>
<proteinExistence type="predicted"/>
<evidence type="ECO:0000313" key="2">
    <source>
        <dbReference type="Proteomes" id="UP000220133"/>
    </source>
</evidence>
<dbReference type="InterPro" id="IPR019619">
    <property type="entry name" value="DUF2490"/>
</dbReference>
<keyword evidence="2" id="KW-1185">Reference proteome</keyword>
<gene>
    <name evidence="1" type="ORF">COR50_00210</name>
</gene>
<dbReference type="OrthoDB" id="1118734at2"/>
<evidence type="ECO:0008006" key="3">
    <source>
        <dbReference type="Google" id="ProtNLM"/>
    </source>
</evidence>
<dbReference type="AlphaFoldDB" id="A0A291QP59"/>
<dbReference type="Pfam" id="PF10677">
    <property type="entry name" value="DUF2490"/>
    <property type="match status" value="1"/>
</dbReference>
<protein>
    <recommendedName>
        <fullName evidence="3">DUF2490 domain-containing protein</fullName>
    </recommendedName>
</protein>
<organism evidence="1 2">
    <name type="scientific">Chitinophaga caeni</name>
    <dbReference type="NCBI Taxonomy" id="2029983"/>
    <lineage>
        <taxon>Bacteria</taxon>
        <taxon>Pseudomonadati</taxon>
        <taxon>Bacteroidota</taxon>
        <taxon>Chitinophagia</taxon>
        <taxon>Chitinophagales</taxon>
        <taxon>Chitinophagaceae</taxon>
        <taxon>Chitinophaga</taxon>
    </lineage>
</organism>
<dbReference type="KEGG" id="cbae:COR50_00210"/>
<accession>A0A291QP59</accession>
<name>A0A291QP59_9BACT</name>